<dbReference type="EC" id="2.7.1.12" evidence="3 9"/>
<dbReference type="Gene3D" id="3.40.50.300">
    <property type="entry name" value="P-loop containing nucleotide triphosphate hydrolases"/>
    <property type="match status" value="1"/>
</dbReference>
<gene>
    <name evidence="10" type="ORF">PUMCH_004399</name>
</gene>
<evidence type="ECO:0000256" key="1">
    <source>
        <dbReference type="ARBA" id="ARBA00004875"/>
    </source>
</evidence>
<dbReference type="SUPFAM" id="SSF52540">
    <property type="entry name" value="P-loop containing nucleoside triphosphate hydrolases"/>
    <property type="match status" value="1"/>
</dbReference>
<evidence type="ECO:0000256" key="9">
    <source>
        <dbReference type="RuleBase" id="RU363066"/>
    </source>
</evidence>
<comment type="similarity">
    <text evidence="2 9">Belongs to the gluconokinase GntK/GntV family.</text>
</comment>
<keyword evidence="6 9" id="KW-0418">Kinase</keyword>
<keyword evidence="4 9" id="KW-0808">Transferase</keyword>
<evidence type="ECO:0000256" key="7">
    <source>
        <dbReference type="ARBA" id="ARBA00022840"/>
    </source>
</evidence>
<dbReference type="InterPro" id="IPR027417">
    <property type="entry name" value="P-loop_NTPase"/>
</dbReference>
<evidence type="ECO:0000256" key="2">
    <source>
        <dbReference type="ARBA" id="ARBA00008420"/>
    </source>
</evidence>
<dbReference type="Proteomes" id="UP001338582">
    <property type="component" value="Chromosome 5"/>
</dbReference>
<dbReference type="GO" id="GO:0046316">
    <property type="term" value="F:gluconokinase activity"/>
    <property type="evidence" value="ECO:0007669"/>
    <property type="project" value="UniProtKB-EC"/>
</dbReference>
<dbReference type="GO" id="GO:0005524">
    <property type="term" value="F:ATP binding"/>
    <property type="evidence" value="ECO:0007669"/>
    <property type="project" value="UniProtKB-KW"/>
</dbReference>
<evidence type="ECO:0000313" key="11">
    <source>
        <dbReference type="Proteomes" id="UP001338582"/>
    </source>
</evidence>
<evidence type="ECO:0000256" key="5">
    <source>
        <dbReference type="ARBA" id="ARBA00022741"/>
    </source>
</evidence>
<dbReference type="EMBL" id="CP138898">
    <property type="protein sequence ID" value="WPK27028.1"/>
    <property type="molecule type" value="Genomic_DNA"/>
</dbReference>
<dbReference type="GO" id="GO:0005975">
    <property type="term" value="P:carbohydrate metabolic process"/>
    <property type="evidence" value="ECO:0007669"/>
    <property type="project" value="InterPro"/>
</dbReference>
<dbReference type="PANTHER" id="PTHR43442">
    <property type="entry name" value="GLUCONOKINASE-RELATED"/>
    <property type="match status" value="1"/>
</dbReference>
<dbReference type="GO" id="GO:0005737">
    <property type="term" value="C:cytoplasm"/>
    <property type="evidence" value="ECO:0007669"/>
    <property type="project" value="TreeGrafter"/>
</dbReference>
<organism evidence="10 11">
    <name type="scientific">Australozyma saopauloensis</name>
    <dbReference type="NCBI Taxonomy" id="291208"/>
    <lineage>
        <taxon>Eukaryota</taxon>
        <taxon>Fungi</taxon>
        <taxon>Dikarya</taxon>
        <taxon>Ascomycota</taxon>
        <taxon>Saccharomycotina</taxon>
        <taxon>Pichiomycetes</taxon>
        <taxon>Metschnikowiaceae</taxon>
        <taxon>Australozyma</taxon>
    </lineage>
</organism>
<evidence type="ECO:0000313" key="10">
    <source>
        <dbReference type="EMBL" id="WPK27028.1"/>
    </source>
</evidence>
<protein>
    <recommendedName>
        <fullName evidence="3 9">Gluconokinase</fullName>
        <ecNumber evidence="3 9">2.7.1.12</ecNumber>
    </recommendedName>
</protein>
<dbReference type="PANTHER" id="PTHR43442:SF3">
    <property type="entry name" value="GLUCONOKINASE-RELATED"/>
    <property type="match status" value="1"/>
</dbReference>
<keyword evidence="5 9" id="KW-0547">Nucleotide-binding</keyword>
<sequence>MTFVAQPLVIIVGGPAGTGKTTTARLLAEHYDCPFLEGDDFHPQANLEKMARGEPLTDDDRWDWLKTVSEHASQVAQDVKNPSHICIASCSMLKKVYRDYIKSCADGLRLRFVFLHTSIEKLAARVAARQGHFMKLDMVQLQYDIMEVPGDAELLVNGGDALAVEMSDMTPAEVESYIVGRLSLN</sequence>
<dbReference type="NCBIfam" id="TIGR01313">
    <property type="entry name" value="therm_gnt_kin"/>
    <property type="match status" value="1"/>
</dbReference>
<dbReference type="KEGG" id="asau:88175459"/>
<dbReference type="RefSeq" id="XP_062879406.1">
    <property type="nucleotide sequence ID" value="XM_063023336.1"/>
</dbReference>
<dbReference type="Pfam" id="PF13671">
    <property type="entry name" value="AAA_33"/>
    <property type="match status" value="1"/>
</dbReference>
<dbReference type="InterPro" id="IPR006001">
    <property type="entry name" value="Therm_gnt_kin"/>
</dbReference>
<proteinExistence type="inferred from homology"/>
<comment type="pathway">
    <text evidence="1 9">Carbohydrate acid metabolism; D-gluconate degradation.</text>
</comment>
<reference evidence="10 11" key="1">
    <citation type="submission" date="2023-10" db="EMBL/GenBank/DDBJ databases">
        <title>Draft Genome Sequence of Candida saopaulonensis from a very Premature Infant with Sepsis.</title>
        <authorList>
            <person name="Ning Y."/>
            <person name="Dai R."/>
            <person name="Xiao M."/>
            <person name="Xu Y."/>
            <person name="Yan Q."/>
            <person name="Zhang L."/>
        </authorList>
    </citation>
    <scope>NUCLEOTIDE SEQUENCE [LARGE SCALE GENOMIC DNA]</scope>
    <source>
        <strain evidence="10 11">19XY460</strain>
    </source>
</reference>
<dbReference type="AlphaFoldDB" id="A0AAX4HF95"/>
<evidence type="ECO:0000256" key="3">
    <source>
        <dbReference type="ARBA" id="ARBA00012054"/>
    </source>
</evidence>
<name>A0AAX4HF95_9ASCO</name>
<evidence type="ECO:0000256" key="8">
    <source>
        <dbReference type="ARBA" id="ARBA00048090"/>
    </source>
</evidence>
<keyword evidence="11" id="KW-1185">Reference proteome</keyword>
<comment type="catalytic activity">
    <reaction evidence="8 9">
        <text>D-gluconate + ATP = 6-phospho-D-gluconate + ADP + H(+)</text>
        <dbReference type="Rhea" id="RHEA:19433"/>
        <dbReference type="ChEBI" id="CHEBI:15378"/>
        <dbReference type="ChEBI" id="CHEBI:18391"/>
        <dbReference type="ChEBI" id="CHEBI:30616"/>
        <dbReference type="ChEBI" id="CHEBI:58759"/>
        <dbReference type="ChEBI" id="CHEBI:456216"/>
        <dbReference type="EC" id="2.7.1.12"/>
    </reaction>
</comment>
<dbReference type="CDD" id="cd02021">
    <property type="entry name" value="GntK"/>
    <property type="match status" value="1"/>
</dbReference>
<dbReference type="GeneID" id="88175459"/>
<evidence type="ECO:0000256" key="6">
    <source>
        <dbReference type="ARBA" id="ARBA00022777"/>
    </source>
</evidence>
<evidence type="ECO:0000256" key="4">
    <source>
        <dbReference type="ARBA" id="ARBA00022679"/>
    </source>
</evidence>
<accession>A0AAX4HF95</accession>
<keyword evidence="7 9" id="KW-0067">ATP-binding</keyword>